<proteinExistence type="predicted"/>
<reference evidence="2 3" key="1">
    <citation type="submission" date="2014-12" db="EMBL/GenBank/DDBJ databases">
        <title>Draft genome sequences of 10 type strains of Lactococcus.</title>
        <authorList>
            <person name="Sun Z."/>
            <person name="Zhong Z."/>
            <person name="Liu W."/>
            <person name="Zhang W."/>
            <person name="Zhang H."/>
        </authorList>
    </citation>
    <scope>NUCLEOTIDE SEQUENCE [LARGE SCALE GENOMIC DNA]</scope>
    <source>
        <strain evidence="2 3">DSM 21502</strain>
    </source>
</reference>
<name>A0A2A5SR05_LACLC</name>
<gene>
    <name evidence="2" type="ORF">RU92_GL000859</name>
</gene>
<comment type="caution">
    <text evidence="2">The sequence shown here is derived from an EMBL/GenBank/DDBJ whole genome shotgun (WGS) entry which is preliminary data.</text>
</comment>
<accession>A0A2A5SR05</accession>
<sequence length="474" mass="51271">MKELSMIEKCKEWKKLNMKKGIIAFLTVLTILLTGAVKVSADSTQAEIYRLYNKNTGEHFYTSSAFERDSVNKSGWSYEGVGWIAPKKSSTPIYRVFNPNAKGGDHYYTKSNYEANQLVKKGWKWDNKGQPVFYSGGNIPVYVAFNPNASSGSHNFTKNSNEQKNLLNSGWKYGAVAWNSEAWISPKPQPSWKPGVSRLYTIPGVARTVFGDNIMEESNVSKLGPVTVEVSADLNLTGSGRGYHGKLMLGDMNGSNVSFGIQYDAKSGLDDGQWAGKGVYLSENVAGGGVHEGGNALYVAYGPAPIGKKVHPSLAYYQSRQLVAFFADGVLMGSQKVSFNATKTTTNAILNQDRTGLTETNALYMISAQGATAFGGDSINAVFTNIKTGGVPVGYEDWVDKPGNGALNWWNILAKNYSSTYQSNGIADSQKIPENAQVTVNGTCNLPAGYDWDSFPGAKQPTGGIQIPAGIPLN</sequence>
<evidence type="ECO:0000313" key="3">
    <source>
        <dbReference type="Proteomes" id="UP000218711"/>
    </source>
</evidence>
<protein>
    <recommendedName>
        <fullName evidence="1">DUF5648 domain-containing protein</fullName>
    </recommendedName>
</protein>
<organism evidence="2 3">
    <name type="scientific">Lactococcus cremoris subsp. tructae</name>
    <dbReference type="NCBI Taxonomy" id="542833"/>
    <lineage>
        <taxon>Bacteria</taxon>
        <taxon>Bacillati</taxon>
        <taxon>Bacillota</taxon>
        <taxon>Bacilli</taxon>
        <taxon>Lactobacillales</taxon>
        <taxon>Streptococcaceae</taxon>
        <taxon>Lactococcus</taxon>
    </lineage>
</organism>
<dbReference type="EMBL" id="JXKC01000011">
    <property type="protein sequence ID" value="PCS16994.1"/>
    <property type="molecule type" value="Genomic_DNA"/>
</dbReference>
<evidence type="ECO:0000313" key="2">
    <source>
        <dbReference type="EMBL" id="PCS16994.1"/>
    </source>
</evidence>
<dbReference type="Proteomes" id="UP000218711">
    <property type="component" value="Unassembled WGS sequence"/>
</dbReference>
<dbReference type="InterPro" id="IPR043708">
    <property type="entry name" value="DUF5648"/>
</dbReference>
<dbReference type="AlphaFoldDB" id="A0A2A5SR05"/>
<dbReference type="Pfam" id="PF18885">
    <property type="entry name" value="DUF5648"/>
    <property type="match status" value="1"/>
</dbReference>
<feature type="domain" description="DUF5648" evidence="1">
    <location>
        <begin position="48"/>
        <end position="179"/>
    </location>
</feature>
<evidence type="ECO:0000259" key="1">
    <source>
        <dbReference type="Pfam" id="PF18885"/>
    </source>
</evidence>